<dbReference type="STRING" id="1817828.A2722_01195"/>
<proteinExistence type="predicted"/>
<gene>
    <name evidence="2" type="ORF">A2722_01195</name>
</gene>
<dbReference type="PANTHER" id="PTHR34819:SF3">
    <property type="entry name" value="CELL SURFACE PROTEIN"/>
    <property type="match status" value="1"/>
</dbReference>
<dbReference type="InterPro" id="IPR051172">
    <property type="entry name" value="Chlamydia_OmcB"/>
</dbReference>
<dbReference type="InterPro" id="IPR001434">
    <property type="entry name" value="OmcB-like_DUF11"/>
</dbReference>
<sequence>MLNLRNFFTNTNKKSLATVFGAGVLAIVAVVTTVAAVGPTFNIFPVAYDGSLNTDYPLIDARNVTKNEGWSTSQSDHNAGVNMDPGDTVEFLVYYHNGAPDDPANTALSTVIRASVPTASATTFTIGASISASNAQTVTSASRGGDMTLRVSGSSSQNLSLLPGTTVWLPNRASSSQIMPDTITSTGVNIGDIRGCWQFSGFVKFRVQVSSNQPTASLSFTKSVLNVTAGNTQYTSSVAANPNDIVEFKLQANNTGQATISNTIFTDSLPSRLTFQAGSIVTSQIQLAGDLFINGLDLGSLAPGASAWITFRARVADAAQFSVGTTNLDNVATVRGQNPTVNQIQATARVSVTINVAQQCTIQARATLNGAAFSGSMNYTITGPATLSDTAVPRDFFNQPVGTYSASYQSGGPSNATFTGITPASGSCTNGSTLTFTYNFTRPSTFSLSIDKQVRNITTGTLFADTVIAQPSEIVEFRVIITNTGNSDVTNVITRDQLPSNMTFNNGTLTVNGGPASCDSCYFGNGINLLTLVPGATQTIVFRATLDGQNSFPVGQTTLINTGYVTGGNVAQISDTASVVINKSAPVKENGNPSVRP</sequence>
<dbReference type="Gene3D" id="2.60.40.740">
    <property type="match status" value="1"/>
</dbReference>
<dbReference type="InterPro" id="IPR047589">
    <property type="entry name" value="DUF11_rpt"/>
</dbReference>
<evidence type="ECO:0000259" key="1">
    <source>
        <dbReference type="Pfam" id="PF01345"/>
    </source>
</evidence>
<evidence type="ECO:0000313" key="2">
    <source>
        <dbReference type="EMBL" id="OGE88217.1"/>
    </source>
</evidence>
<organism evidence="2 3">
    <name type="scientific">Candidatus Doudnabacteria bacterium RIFCSPHIGHO2_01_FULL_50_11</name>
    <dbReference type="NCBI Taxonomy" id="1817828"/>
    <lineage>
        <taxon>Bacteria</taxon>
        <taxon>Candidatus Doudnaibacteriota</taxon>
    </lineage>
</organism>
<feature type="domain" description="DUF11" evidence="1">
    <location>
        <begin position="236"/>
        <end position="339"/>
    </location>
</feature>
<dbReference type="PANTHER" id="PTHR34819">
    <property type="entry name" value="LARGE CYSTEINE-RICH PERIPLASMIC PROTEIN OMCB"/>
    <property type="match status" value="1"/>
</dbReference>
<dbReference type="EMBL" id="MFEO01000036">
    <property type="protein sequence ID" value="OGE88217.1"/>
    <property type="molecule type" value="Genomic_DNA"/>
</dbReference>
<name>A0A1F5PE53_9BACT</name>
<dbReference type="NCBIfam" id="TIGR01451">
    <property type="entry name" value="B_ant_repeat"/>
    <property type="match status" value="2"/>
</dbReference>
<accession>A0A1F5PE53</accession>
<dbReference type="Proteomes" id="UP000178377">
    <property type="component" value="Unassembled WGS sequence"/>
</dbReference>
<protein>
    <recommendedName>
        <fullName evidence="1">DUF11 domain-containing protein</fullName>
    </recommendedName>
</protein>
<reference evidence="2 3" key="1">
    <citation type="journal article" date="2016" name="Nat. Commun.">
        <title>Thousands of microbial genomes shed light on interconnected biogeochemical processes in an aquifer system.</title>
        <authorList>
            <person name="Anantharaman K."/>
            <person name="Brown C.T."/>
            <person name="Hug L.A."/>
            <person name="Sharon I."/>
            <person name="Castelle C.J."/>
            <person name="Probst A.J."/>
            <person name="Thomas B.C."/>
            <person name="Singh A."/>
            <person name="Wilkins M.J."/>
            <person name="Karaoz U."/>
            <person name="Brodie E.L."/>
            <person name="Williams K.H."/>
            <person name="Hubbard S.S."/>
            <person name="Banfield J.F."/>
        </authorList>
    </citation>
    <scope>NUCLEOTIDE SEQUENCE [LARGE SCALE GENOMIC DNA]</scope>
</reference>
<evidence type="ECO:0000313" key="3">
    <source>
        <dbReference type="Proteomes" id="UP000178377"/>
    </source>
</evidence>
<feature type="domain" description="DUF11" evidence="1">
    <location>
        <begin position="469"/>
        <end position="567"/>
    </location>
</feature>
<dbReference type="AlphaFoldDB" id="A0A1F5PE53"/>
<dbReference type="Pfam" id="PF01345">
    <property type="entry name" value="DUF11"/>
    <property type="match status" value="2"/>
</dbReference>
<comment type="caution">
    <text evidence="2">The sequence shown here is derived from an EMBL/GenBank/DDBJ whole genome shotgun (WGS) entry which is preliminary data.</text>
</comment>